<evidence type="ECO:0008006" key="6">
    <source>
        <dbReference type="Google" id="ProtNLM"/>
    </source>
</evidence>
<feature type="chain" id="PRO_5039476148" description="Mce-associated membrane protein" evidence="3">
    <location>
        <begin position="20"/>
        <end position="166"/>
    </location>
</feature>
<gene>
    <name evidence="4" type="ORF">G5C65_05050</name>
</gene>
<dbReference type="Proteomes" id="UP000477722">
    <property type="component" value="Unassembled WGS sequence"/>
</dbReference>
<dbReference type="PANTHER" id="PTHR37042">
    <property type="entry name" value="OUTER MEMBRANE PROTEIN RV1973"/>
    <property type="match status" value="1"/>
</dbReference>
<accession>A0A6G4WTC7</accession>
<dbReference type="GO" id="GO:0016020">
    <property type="term" value="C:membrane"/>
    <property type="evidence" value="ECO:0007669"/>
    <property type="project" value="UniProtKB-SubCell"/>
</dbReference>
<evidence type="ECO:0000256" key="2">
    <source>
        <dbReference type="ARBA" id="ARBA00023136"/>
    </source>
</evidence>
<keyword evidence="2" id="KW-0472">Membrane</keyword>
<evidence type="ECO:0000256" key="3">
    <source>
        <dbReference type="SAM" id="SignalP"/>
    </source>
</evidence>
<comment type="caution">
    <text evidence="4">The sequence shown here is derived from an EMBL/GenBank/DDBJ whole genome shotgun (WGS) entry which is preliminary data.</text>
</comment>
<comment type="subcellular location">
    <subcellularLocation>
        <location evidence="1">Membrane</location>
    </subcellularLocation>
</comment>
<organism evidence="4 5">
    <name type="scientific">Streptomyces boncukensis</name>
    <dbReference type="NCBI Taxonomy" id="2711219"/>
    <lineage>
        <taxon>Bacteria</taxon>
        <taxon>Bacillati</taxon>
        <taxon>Actinomycetota</taxon>
        <taxon>Actinomycetes</taxon>
        <taxon>Kitasatosporales</taxon>
        <taxon>Streptomycetaceae</taxon>
        <taxon>Streptomyces</taxon>
    </lineage>
</organism>
<dbReference type="EMBL" id="JAAKZZ010000029">
    <property type="protein sequence ID" value="NGO67731.1"/>
    <property type="molecule type" value="Genomic_DNA"/>
</dbReference>
<proteinExistence type="predicted"/>
<name>A0A6G4WTC7_9ACTN</name>
<keyword evidence="5" id="KW-1185">Reference proteome</keyword>
<evidence type="ECO:0000313" key="4">
    <source>
        <dbReference type="EMBL" id="NGO67731.1"/>
    </source>
</evidence>
<dbReference type="RefSeq" id="WP_165297388.1">
    <property type="nucleotide sequence ID" value="NZ_JAAKZZ010000029.1"/>
</dbReference>
<reference evidence="4 5" key="1">
    <citation type="submission" date="2020-02" db="EMBL/GenBank/DDBJ databases">
        <title>Whole-genome analyses of novel actinobacteria.</title>
        <authorList>
            <person name="Sahin N."/>
            <person name="Tatar D."/>
        </authorList>
    </citation>
    <scope>NUCLEOTIDE SEQUENCE [LARGE SCALE GENOMIC DNA]</scope>
    <source>
        <strain evidence="4 5">SB3404</strain>
    </source>
</reference>
<evidence type="ECO:0000256" key="1">
    <source>
        <dbReference type="ARBA" id="ARBA00004370"/>
    </source>
</evidence>
<keyword evidence="3" id="KW-0732">Signal</keyword>
<dbReference type="AlphaFoldDB" id="A0A6G4WTC7"/>
<sequence length="166" mass="17696">MTRRRARVLGALAAALALTATGLTVRTAQLNASPAAENRALTDAEATDRAVGDVSNTLAKIFSYGPDSLDATRQDAKSALGGRAAKEYATLFAQVRERVRRQRLTLTTTVVRVGVRSLHDGTAQLLAFLDQTAARDGKKPSTTAAQLSMTAELDGGTWRITRITAR</sequence>
<dbReference type="PANTHER" id="PTHR37042:SF4">
    <property type="entry name" value="OUTER MEMBRANE PROTEIN RV1973"/>
    <property type="match status" value="1"/>
</dbReference>
<feature type="signal peptide" evidence="3">
    <location>
        <begin position="1"/>
        <end position="19"/>
    </location>
</feature>
<evidence type="ECO:0000313" key="5">
    <source>
        <dbReference type="Proteomes" id="UP000477722"/>
    </source>
</evidence>
<protein>
    <recommendedName>
        <fullName evidence="6">Mce-associated membrane protein</fullName>
    </recommendedName>
</protein>